<dbReference type="SUPFAM" id="SSF50630">
    <property type="entry name" value="Acid proteases"/>
    <property type="match status" value="1"/>
</dbReference>
<dbReference type="InterPro" id="IPR043502">
    <property type="entry name" value="DNA/RNA_pol_sf"/>
</dbReference>
<dbReference type="InterPro" id="IPR032567">
    <property type="entry name" value="RTL1-rel"/>
</dbReference>
<dbReference type="InterPro" id="IPR021109">
    <property type="entry name" value="Peptidase_aspartic_dom_sf"/>
</dbReference>
<dbReference type="Pfam" id="PF08284">
    <property type="entry name" value="RVP_2"/>
    <property type="match status" value="1"/>
</dbReference>
<accession>A0A5B6WZX6</accession>
<reference evidence="2" key="1">
    <citation type="journal article" date="2019" name="Plant Biotechnol. J.">
        <title>Genome sequencing of the Australian wild diploid species Gossypium australe highlights disease resistance and delayed gland morphogenesis.</title>
        <authorList>
            <person name="Cai Y."/>
            <person name="Cai X."/>
            <person name="Wang Q."/>
            <person name="Wang P."/>
            <person name="Zhang Y."/>
            <person name="Cai C."/>
            <person name="Xu Y."/>
            <person name="Wang K."/>
            <person name="Zhou Z."/>
            <person name="Wang C."/>
            <person name="Geng S."/>
            <person name="Li B."/>
            <person name="Dong Q."/>
            <person name="Hou Y."/>
            <person name="Wang H."/>
            <person name="Ai P."/>
            <person name="Liu Z."/>
            <person name="Yi F."/>
            <person name="Sun M."/>
            <person name="An G."/>
            <person name="Cheng J."/>
            <person name="Zhang Y."/>
            <person name="Shi Q."/>
            <person name="Xie Y."/>
            <person name="Shi X."/>
            <person name="Chang Y."/>
            <person name="Huang F."/>
            <person name="Chen Y."/>
            <person name="Hong S."/>
            <person name="Mi L."/>
            <person name="Sun Q."/>
            <person name="Zhang L."/>
            <person name="Zhou B."/>
            <person name="Peng R."/>
            <person name="Zhang X."/>
            <person name="Liu F."/>
        </authorList>
    </citation>
    <scope>NUCLEOTIDE SEQUENCE [LARGE SCALE GENOMIC DNA]</scope>
    <source>
        <strain evidence="2">cv. PA1801</strain>
    </source>
</reference>
<dbReference type="Gene3D" id="3.10.10.10">
    <property type="entry name" value="HIV Type 1 Reverse Transcriptase, subunit A, domain 1"/>
    <property type="match status" value="1"/>
</dbReference>
<dbReference type="OrthoDB" id="1749844at2759"/>
<proteinExistence type="predicted"/>
<gene>
    <name evidence="1" type="ORF">EPI10_031309</name>
</gene>
<evidence type="ECO:0000313" key="2">
    <source>
        <dbReference type="Proteomes" id="UP000325315"/>
    </source>
</evidence>
<dbReference type="Gene3D" id="2.40.70.10">
    <property type="entry name" value="Acid Proteases"/>
    <property type="match status" value="1"/>
</dbReference>
<dbReference type="EMBL" id="SMMG02000001">
    <property type="protein sequence ID" value="KAA3487489.1"/>
    <property type="molecule type" value="Genomic_DNA"/>
</dbReference>
<dbReference type="AlphaFoldDB" id="A0A5B6WZX6"/>
<dbReference type="CDD" id="cd00303">
    <property type="entry name" value="retropepsin_like"/>
    <property type="match status" value="1"/>
</dbReference>
<dbReference type="PANTHER" id="PTHR15503:SF45">
    <property type="entry name" value="RNA-DIRECTED DNA POLYMERASE HOMOLOG"/>
    <property type="match status" value="1"/>
</dbReference>
<dbReference type="Proteomes" id="UP000325315">
    <property type="component" value="Unassembled WGS sequence"/>
</dbReference>
<name>A0A5B6WZX6_9ROSI</name>
<dbReference type="SUPFAM" id="SSF56672">
    <property type="entry name" value="DNA/RNA polymerases"/>
    <property type="match status" value="1"/>
</dbReference>
<comment type="caution">
    <text evidence="1">The sequence shown here is derived from an EMBL/GenBank/DDBJ whole genome shotgun (WGS) entry which is preliminary data.</text>
</comment>
<organism evidence="1 2">
    <name type="scientific">Gossypium australe</name>
    <dbReference type="NCBI Taxonomy" id="47621"/>
    <lineage>
        <taxon>Eukaryota</taxon>
        <taxon>Viridiplantae</taxon>
        <taxon>Streptophyta</taxon>
        <taxon>Embryophyta</taxon>
        <taxon>Tracheophyta</taxon>
        <taxon>Spermatophyta</taxon>
        <taxon>Magnoliopsida</taxon>
        <taxon>eudicotyledons</taxon>
        <taxon>Gunneridae</taxon>
        <taxon>Pentapetalae</taxon>
        <taxon>rosids</taxon>
        <taxon>malvids</taxon>
        <taxon>Malvales</taxon>
        <taxon>Malvaceae</taxon>
        <taxon>Malvoideae</taxon>
        <taxon>Gossypium</taxon>
    </lineage>
</organism>
<sequence length="306" mass="33711">MTTREFSGYINCSEPTEKSIAQSARPSSTTARGRPSRIVVGRSGAQRGISDAAIRSEARAPARAYAIRAREEASSSDVITGIFTLFDTCVTALIDPGSTHSYVCETLVPSKTLLVESTEFVIWVSNPLGRCVLVDRVCKNCPLMIRDSCFSADLMLLPFDEFDIILGMDWLTIHDAVVNCRRKTIGSRCQNNEIIRIESTNLNGLLAVISSMLARQYLRKGCEAYLAYVIDSKVTEKKIESVSVVGEYPDVFSKELPGLSPVREVEFGIELVPGTTPISIALYRMAPTELKKLKAQLQELIDRGFA</sequence>
<dbReference type="PANTHER" id="PTHR15503">
    <property type="entry name" value="LDOC1 RELATED"/>
    <property type="match status" value="1"/>
</dbReference>
<keyword evidence="2" id="KW-1185">Reference proteome</keyword>
<protein>
    <submittedName>
        <fullName evidence="1">RVP_2 domain-containing protein</fullName>
    </submittedName>
</protein>
<evidence type="ECO:0000313" key="1">
    <source>
        <dbReference type="EMBL" id="KAA3487489.1"/>
    </source>
</evidence>